<organism evidence="1 2">
    <name type="scientific">Trichonephila clavata</name>
    <name type="common">Joro spider</name>
    <name type="synonym">Nephila clavata</name>
    <dbReference type="NCBI Taxonomy" id="2740835"/>
    <lineage>
        <taxon>Eukaryota</taxon>
        <taxon>Metazoa</taxon>
        <taxon>Ecdysozoa</taxon>
        <taxon>Arthropoda</taxon>
        <taxon>Chelicerata</taxon>
        <taxon>Arachnida</taxon>
        <taxon>Araneae</taxon>
        <taxon>Araneomorphae</taxon>
        <taxon>Entelegynae</taxon>
        <taxon>Araneoidea</taxon>
        <taxon>Nephilidae</taxon>
        <taxon>Trichonephila</taxon>
    </lineage>
</organism>
<comment type="caution">
    <text evidence="1">The sequence shown here is derived from an EMBL/GenBank/DDBJ whole genome shotgun (WGS) entry which is preliminary data.</text>
</comment>
<accession>A0A8X6G6Q0</accession>
<evidence type="ECO:0000313" key="2">
    <source>
        <dbReference type="Proteomes" id="UP000887116"/>
    </source>
</evidence>
<name>A0A8X6G6Q0_TRICU</name>
<keyword evidence="2" id="KW-1185">Reference proteome</keyword>
<dbReference type="Proteomes" id="UP000887116">
    <property type="component" value="Unassembled WGS sequence"/>
</dbReference>
<dbReference type="EMBL" id="BMAO01024466">
    <property type="protein sequence ID" value="GFQ95534.1"/>
    <property type="molecule type" value="Genomic_DNA"/>
</dbReference>
<protein>
    <submittedName>
        <fullName evidence="1">Uncharacterized protein</fullName>
    </submittedName>
</protein>
<evidence type="ECO:0000313" key="1">
    <source>
        <dbReference type="EMBL" id="GFQ95534.1"/>
    </source>
</evidence>
<dbReference type="AlphaFoldDB" id="A0A8X6G6Q0"/>
<sequence>MIDWNDPVSCQAYWADCALLTYIQLSQPMGSVLAVNVSQFQGDRIFTAPPLRLHDAFFVLHFNLENCFIHLFPSPSTSKRQKRKNMLMEKSIPVSEFLR</sequence>
<reference evidence="1" key="1">
    <citation type="submission" date="2020-07" db="EMBL/GenBank/DDBJ databases">
        <title>Multicomponent nature underlies the extraordinary mechanical properties of spider dragline silk.</title>
        <authorList>
            <person name="Kono N."/>
            <person name="Nakamura H."/>
            <person name="Mori M."/>
            <person name="Yoshida Y."/>
            <person name="Ohtoshi R."/>
            <person name="Malay A.D."/>
            <person name="Moran D.A.P."/>
            <person name="Tomita M."/>
            <person name="Numata K."/>
            <person name="Arakawa K."/>
        </authorList>
    </citation>
    <scope>NUCLEOTIDE SEQUENCE</scope>
</reference>
<proteinExistence type="predicted"/>
<gene>
    <name evidence="1" type="ORF">TNCT_3111</name>
</gene>